<dbReference type="PANTHER" id="PTHR34039:SF1">
    <property type="entry name" value="UPF0102 PROTEIN YRAN"/>
    <property type="match status" value="1"/>
</dbReference>
<dbReference type="RefSeq" id="WP_231902471.1">
    <property type="nucleotide sequence ID" value="NZ_CP014864.1"/>
</dbReference>
<dbReference type="Pfam" id="PF02021">
    <property type="entry name" value="UPF0102"/>
    <property type="match status" value="1"/>
</dbReference>
<proteinExistence type="inferred from homology"/>
<dbReference type="NCBIfam" id="TIGR00252">
    <property type="entry name" value="YraN family protein"/>
    <property type="match status" value="1"/>
</dbReference>
<sequence>MKPSEGIGPRMETVAARYLQAAGLRLVTRNYHGRYGEIDLIAKDGNTLVFVEVRYRRSSRFGSAGASVDLRKQKKLVATAQTYLQQNKLDCPCRFDVIAIEGDTQDIHWIKGAFGA</sequence>
<dbReference type="GO" id="GO:0003676">
    <property type="term" value="F:nucleic acid binding"/>
    <property type="evidence" value="ECO:0007669"/>
    <property type="project" value="InterPro"/>
</dbReference>
<comment type="caution">
    <text evidence="3">The sequence shown here is derived from an EMBL/GenBank/DDBJ whole genome shotgun (WGS) entry which is preliminary data.</text>
</comment>
<dbReference type="InterPro" id="IPR003509">
    <property type="entry name" value="UPF0102_YraN-like"/>
</dbReference>
<dbReference type="NCBIfam" id="NF009150">
    <property type="entry name" value="PRK12497.1-3"/>
    <property type="match status" value="1"/>
</dbReference>
<protein>
    <recommendedName>
        <fullName evidence="2">UPF0102 protein OQJ68_02535</fullName>
    </recommendedName>
</protein>
<evidence type="ECO:0000256" key="1">
    <source>
        <dbReference type="ARBA" id="ARBA00006738"/>
    </source>
</evidence>
<dbReference type="EMBL" id="JAPHQB010000003">
    <property type="protein sequence ID" value="MCX2800656.1"/>
    <property type="molecule type" value="Genomic_DNA"/>
</dbReference>
<comment type="similarity">
    <text evidence="1 2">Belongs to the UPF0102 family.</text>
</comment>
<dbReference type="PANTHER" id="PTHR34039">
    <property type="entry name" value="UPF0102 PROTEIN YRAN"/>
    <property type="match status" value="1"/>
</dbReference>
<dbReference type="HAMAP" id="MF_00048">
    <property type="entry name" value="UPF0102"/>
    <property type="match status" value="1"/>
</dbReference>
<dbReference type="Gene3D" id="3.40.1350.10">
    <property type="match status" value="1"/>
</dbReference>
<evidence type="ECO:0000313" key="4">
    <source>
        <dbReference type="Proteomes" id="UP001209730"/>
    </source>
</evidence>
<evidence type="ECO:0000256" key="2">
    <source>
        <dbReference type="HAMAP-Rule" id="MF_00048"/>
    </source>
</evidence>
<name>A0AB35HTI6_MICTH</name>
<accession>A0AB35HTI6</accession>
<reference evidence="3" key="1">
    <citation type="submission" date="2022-11" db="EMBL/GenBank/DDBJ databases">
        <title>Chitin-degrading and fungicidal potential of chitinolytic bacterial strains from marine environment of the Pacific Ocean regions.</title>
        <authorList>
            <person name="Pentekhina I."/>
            <person name="Nedashkovskaya O."/>
            <person name="Seitkalieva A."/>
            <person name="Podvolotskaya A."/>
            <person name="Tekutyeva L."/>
            <person name="Balabanova L."/>
        </authorList>
    </citation>
    <scope>NUCLEOTIDE SEQUENCE</scope>
    <source>
        <strain evidence="3">KMM 6838</strain>
    </source>
</reference>
<organism evidence="3 4">
    <name type="scientific">Microbulbifer thermotolerans</name>
    <dbReference type="NCBI Taxonomy" id="252514"/>
    <lineage>
        <taxon>Bacteria</taxon>
        <taxon>Pseudomonadati</taxon>
        <taxon>Pseudomonadota</taxon>
        <taxon>Gammaproteobacteria</taxon>
        <taxon>Cellvibrionales</taxon>
        <taxon>Microbulbiferaceae</taxon>
        <taxon>Microbulbifer</taxon>
    </lineage>
</organism>
<gene>
    <name evidence="3" type="ORF">OQJ68_02535</name>
</gene>
<dbReference type="InterPro" id="IPR011335">
    <property type="entry name" value="Restrct_endonuc-II-like"/>
</dbReference>
<dbReference type="CDD" id="cd20736">
    <property type="entry name" value="PoNe_Nuclease"/>
    <property type="match status" value="1"/>
</dbReference>
<dbReference type="SUPFAM" id="SSF52980">
    <property type="entry name" value="Restriction endonuclease-like"/>
    <property type="match status" value="1"/>
</dbReference>
<dbReference type="InterPro" id="IPR011856">
    <property type="entry name" value="tRNA_endonuc-like_dom_sf"/>
</dbReference>
<evidence type="ECO:0000313" key="3">
    <source>
        <dbReference type="EMBL" id="MCX2800656.1"/>
    </source>
</evidence>
<dbReference type="GeneID" id="76607441"/>
<dbReference type="Proteomes" id="UP001209730">
    <property type="component" value="Unassembled WGS sequence"/>
</dbReference>
<dbReference type="AlphaFoldDB" id="A0AB35HTI6"/>